<evidence type="ECO:0000256" key="4">
    <source>
        <dbReference type="ARBA" id="ARBA00022833"/>
    </source>
</evidence>
<reference evidence="5 6" key="1">
    <citation type="submission" date="2020-09" db="EMBL/GenBank/DDBJ databases">
        <title>Draft Genome Sequence of Aminobacter carboxidus type strain DSM 1086, a soil Gram-negative carboxydobacterium.</title>
        <authorList>
            <person name="Turrini P."/>
            <person name="Tescari M."/>
            <person name="Artuso I."/>
            <person name="Lugli G.A."/>
            <person name="Frangipani E."/>
            <person name="Ventura M."/>
            <person name="Visca P."/>
        </authorList>
    </citation>
    <scope>NUCLEOTIDE SEQUENCE [LARGE SCALE GENOMIC DNA]</scope>
    <source>
        <strain evidence="5 6">DSM 1086</strain>
    </source>
</reference>
<evidence type="ECO:0000256" key="1">
    <source>
        <dbReference type="ARBA" id="ARBA00001947"/>
    </source>
</evidence>
<dbReference type="EMBL" id="JACZEP010000005">
    <property type="protein sequence ID" value="MBE1206066.1"/>
    <property type="molecule type" value="Genomic_DNA"/>
</dbReference>
<gene>
    <name evidence="5" type="ORF">IHE39_17355</name>
</gene>
<evidence type="ECO:0000313" key="5">
    <source>
        <dbReference type="EMBL" id="MBE1206066.1"/>
    </source>
</evidence>
<dbReference type="InterPro" id="IPR013785">
    <property type="entry name" value="Aldolase_TIM"/>
</dbReference>
<organism evidence="5 6">
    <name type="scientific">Aminobacter carboxidus</name>
    <dbReference type="NCBI Taxonomy" id="376165"/>
    <lineage>
        <taxon>Bacteria</taxon>
        <taxon>Pseudomonadati</taxon>
        <taxon>Pseudomonadota</taxon>
        <taxon>Alphaproteobacteria</taxon>
        <taxon>Hyphomicrobiales</taxon>
        <taxon>Phyllobacteriaceae</taxon>
        <taxon>Aminobacter</taxon>
    </lineage>
</organism>
<dbReference type="Proteomes" id="UP000598227">
    <property type="component" value="Unassembled WGS sequence"/>
</dbReference>
<protein>
    <submittedName>
        <fullName evidence="5">3-keto-5-aminohexanoate cleavage protein</fullName>
    </submittedName>
</protein>
<dbReference type="Pfam" id="PF05853">
    <property type="entry name" value="BKACE"/>
    <property type="match status" value="1"/>
</dbReference>
<dbReference type="InterPro" id="IPR008567">
    <property type="entry name" value="BKACE"/>
</dbReference>
<keyword evidence="3" id="KW-0479">Metal-binding</keyword>
<accession>A0ABR9GQY9</accession>
<dbReference type="Gene3D" id="3.20.20.70">
    <property type="entry name" value="Aldolase class I"/>
    <property type="match status" value="1"/>
</dbReference>
<dbReference type="PANTHER" id="PTHR37418">
    <property type="entry name" value="3-KETO-5-AMINOHEXANOATE CLEAVAGE ENZYME-RELATED"/>
    <property type="match status" value="1"/>
</dbReference>
<keyword evidence="2" id="KW-0808">Transferase</keyword>
<evidence type="ECO:0000256" key="2">
    <source>
        <dbReference type="ARBA" id="ARBA00022679"/>
    </source>
</evidence>
<dbReference type="PANTHER" id="PTHR37418:SF2">
    <property type="entry name" value="3-KETO-5-AMINOHEXANOATE CLEAVAGE ENZYME"/>
    <property type="match status" value="1"/>
</dbReference>
<comment type="caution">
    <text evidence="5">The sequence shown here is derived from an EMBL/GenBank/DDBJ whole genome shotgun (WGS) entry which is preliminary data.</text>
</comment>
<keyword evidence="6" id="KW-1185">Reference proteome</keyword>
<comment type="cofactor">
    <cofactor evidence="1">
        <name>Zn(2+)</name>
        <dbReference type="ChEBI" id="CHEBI:29105"/>
    </cofactor>
</comment>
<dbReference type="RefSeq" id="WP_192567348.1">
    <property type="nucleotide sequence ID" value="NZ_JACZEP010000005.1"/>
</dbReference>
<proteinExistence type="predicted"/>
<evidence type="ECO:0000313" key="6">
    <source>
        <dbReference type="Proteomes" id="UP000598227"/>
    </source>
</evidence>
<sequence>MSESKKTIITAAITGSIHTPSMSPYLPVTPKEIADQAIDAARAGAAIVHLHARNPETGEPASDPKLYREIISRITDACDVVVNITTGGGNNMSVEQRLAAAVELKPEICSLNMGSMNFPMHTLLRKHTEFKHGWECEYIEESRDFVFKSTFKDIEDTVKLLSPLGTRFEFECYDVGHLYTLSFFEREGLVEAPYAIQFVMGILGGIGASLEELVHLKGTADRLFGDRYRFSVLAGGKAQMQIAAGGAILGGNVRVGMEDSLFISAGKLCKSNAEQVEKAVRILTELSCEIATPEDARRTLKLKGRVG</sequence>
<evidence type="ECO:0000256" key="3">
    <source>
        <dbReference type="ARBA" id="ARBA00022723"/>
    </source>
</evidence>
<keyword evidence="4" id="KW-0862">Zinc</keyword>
<name>A0ABR9GQY9_9HYPH</name>